<dbReference type="AlphaFoldDB" id="A0A7S7M0P0"/>
<organism evidence="1 2">
    <name type="scientific">Candidatus Sulfurimonas marisnigri</name>
    <dbReference type="NCBI Taxonomy" id="2740405"/>
    <lineage>
        <taxon>Bacteria</taxon>
        <taxon>Pseudomonadati</taxon>
        <taxon>Campylobacterota</taxon>
        <taxon>Epsilonproteobacteria</taxon>
        <taxon>Campylobacterales</taxon>
        <taxon>Sulfurimonadaceae</taxon>
        <taxon>Sulfurimonas</taxon>
    </lineage>
</organism>
<evidence type="ECO:0000313" key="2">
    <source>
        <dbReference type="Proteomes" id="UP000593836"/>
    </source>
</evidence>
<dbReference type="Proteomes" id="UP000593836">
    <property type="component" value="Chromosome"/>
</dbReference>
<dbReference type="RefSeq" id="WP_194367008.1">
    <property type="nucleotide sequence ID" value="NZ_CP054493.1"/>
</dbReference>
<dbReference type="InterPro" id="IPR012902">
    <property type="entry name" value="N_methyl_site"/>
</dbReference>
<protein>
    <submittedName>
        <fullName evidence="1">Prepilin-type N-terminal cleavage/methylation domain-containing protein</fullName>
    </submittedName>
</protein>
<dbReference type="Gene3D" id="3.30.700.10">
    <property type="entry name" value="Glycoprotein, Type 4 Pilin"/>
    <property type="match status" value="1"/>
</dbReference>
<dbReference type="SUPFAM" id="SSF54523">
    <property type="entry name" value="Pili subunits"/>
    <property type="match status" value="1"/>
</dbReference>
<proteinExistence type="predicted"/>
<sequence>MQKSKNGFTMVELVFVIVILGILAAVAIPRFAATRTDAEITRARADIGSIRSAIVTERQGRLIRGLNDYMPRLSTGAGILFTGSDANRTLLMYGIAAGGAWTQGAVNAGVTDVYTITINGVTTTFTYTVSTGIFNCSTTTGTTAQKELCADLVN</sequence>
<keyword evidence="2" id="KW-1185">Reference proteome</keyword>
<accession>A0A7S7M0P0</accession>
<reference evidence="1 2" key="1">
    <citation type="submission" date="2020-05" db="EMBL/GenBank/DDBJ databases">
        <title>Sulfurimonas marisnigri, sp. nov., and Sulfurimonas baltica, sp. nov., manganese oxide reducing chemolithoautotrophs of the class Epsilonproteobacteria isolated from the pelagic redoxclines of the Black and Baltic Seas and emended description of the genus Sulfurimonas.</title>
        <authorList>
            <person name="Henkel J.V."/>
            <person name="Laudan C."/>
            <person name="Werner J."/>
            <person name="Neu T."/>
            <person name="Plewe S."/>
            <person name="Sproer C."/>
            <person name="Bunk B."/>
            <person name="Schulz-Vogt H.N."/>
        </authorList>
    </citation>
    <scope>NUCLEOTIDE SEQUENCE [LARGE SCALE GENOMIC DNA]</scope>
    <source>
        <strain evidence="1 2">SoZ1</strain>
    </source>
</reference>
<dbReference type="NCBIfam" id="TIGR02532">
    <property type="entry name" value="IV_pilin_GFxxxE"/>
    <property type="match status" value="1"/>
</dbReference>
<dbReference type="KEGG" id="smas:HUE87_01600"/>
<dbReference type="Pfam" id="PF07963">
    <property type="entry name" value="N_methyl"/>
    <property type="match status" value="1"/>
</dbReference>
<name>A0A7S7M0P0_9BACT</name>
<dbReference type="EMBL" id="CP054493">
    <property type="protein sequence ID" value="QOY54966.1"/>
    <property type="molecule type" value="Genomic_DNA"/>
</dbReference>
<dbReference type="InterPro" id="IPR045584">
    <property type="entry name" value="Pilin-like"/>
</dbReference>
<evidence type="ECO:0000313" key="1">
    <source>
        <dbReference type="EMBL" id="QOY54966.1"/>
    </source>
</evidence>
<gene>
    <name evidence="1" type="ORF">HUE87_01600</name>
</gene>